<name>A0A7H0LDS9_9SPHN</name>
<protein>
    <submittedName>
        <fullName evidence="1">Uncharacterized protein</fullName>
    </submittedName>
</protein>
<gene>
    <name evidence="1" type="ORF">H3Z74_13570</name>
</gene>
<organism evidence="1 2">
    <name type="scientific">Sphingomonas alpina</name>
    <dbReference type="NCBI Taxonomy" id="653931"/>
    <lineage>
        <taxon>Bacteria</taxon>
        <taxon>Pseudomonadati</taxon>
        <taxon>Pseudomonadota</taxon>
        <taxon>Alphaproteobacteria</taxon>
        <taxon>Sphingomonadales</taxon>
        <taxon>Sphingomonadaceae</taxon>
        <taxon>Sphingomonas</taxon>
    </lineage>
</organism>
<dbReference type="RefSeq" id="WP_187760179.1">
    <property type="nucleotide sequence ID" value="NZ_CP061038.1"/>
</dbReference>
<dbReference type="Proteomes" id="UP000516148">
    <property type="component" value="Chromosome"/>
</dbReference>
<dbReference type="KEGG" id="spap:H3Z74_13570"/>
<accession>A0A7H0LDS9</accession>
<evidence type="ECO:0000313" key="1">
    <source>
        <dbReference type="EMBL" id="QNQ07832.1"/>
    </source>
</evidence>
<proteinExistence type="predicted"/>
<dbReference type="EMBL" id="CP061038">
    <property type="protein sequence ID" value="QNQ07832.1"/>
    <property type="molecule type" value="Genomic_DNA"/>
</dbReference>
<reference evidence="1 2" key="1">
    <citation type="submission" date="2020-09" db="EMBL/GenBank/DDBJ databases">
        <title>Sphingomonas sp., a new species isolated from pork steak.</title>
        <authorList>
            <person name="Heidler von Heilborn D."/>
        </authorList>
    </citation>
    <scope>NUCLEOTIDE SEQUENCE [LARGE SCALE GENOMIC DNA]</scope>
    <source>
        <strain evidence="2">S8-3T</strain>
    </source>
</reference>
<keyword evidence="2" id="KW-1185">Reference proteome</keyword>
<evidence type="ECO:0000313" key="2">
    <source>
        <dbReference type="Proteomes" id="UP000516148"/>
    </source>
</evidence>
<dbReference type="AlphaFoldDB" id="A0A7H0LDS9"/>
<sequence length="287" mass="31869">MDVELAEERVLVVRDRFSMDHAEGRAWTKRVEAFGTMAKLTGFLTRPRDEEFEVVYRERRLQPFWRIACTALHVYERNRDYRVAVAANVQDVMLEGTLRPVSEGAFAVSGVEHCRDEAEREYLFDAIRGTPDAALSAHLKFDADLSDADGLAAAALAGTVVVPPEAKASMLVRDVLAGSIVRIEADRVLEEKLSLHLIDLYYRPVYAFRYRWQGKEAVVEFDGVTGETRIGGSTFEQHVGKLVDAEFLLNAGVEAAGLFIPGVRLAEIVITRSLAAKRDGGSPRAKS</sequence>